<evidence type="ECO:0000313" key="3">
    <source>
        <dbReference type="Proteomes" id="UP000190285"/>
    </source>
</evidence>
<gene>
    <name evidence="2" type="ORF">SAMN02194393_03373</name>
</gene>
<name>A0A1T5LVE6_9FIRM</name>
<dbReference type="Gene3D" id="1.10.10.2910">
    <property type="match status" value="1"/>
</dbReference>
<dbReference type="OrthoDB" id="9816277at2"/>
<evidence type="ECO:0000313" key="2">
    <source>
        <dbReference type="EMBL" id="SKC79863.1"/>
    </source>
</evidence>
<protein>
    <submittedName>
        <fullName evidence="2">Predicted Zn peptidase</fullName>
    </submittedName>
</protein>
<evidence type="ECO:0000259" key="1">
    <source>
        <dbReference type="Pfam" id="PF06114"/>
    </source>
</evidence>
<dbReference type="Pfam" id="PF06114">
    <property type="entry name" value="Peptidase_M78"/>
    <property type="match status" value="1"/>
</dbReference>
<reference evidence="2 3" key="1">
    <citation type="submission" date="2017-02" db="EMBL/GenBank/DDBJ databases">
        <authorList>
            <person name="Peterson S.W."/>
        </authorList>
    </citation>
    <scope>NUCLEOTIDE SEQUENCE [LARGE SCALE GENOMIC DNA]</scope>
    <source>
        <strain evidence="2 3">M1</strain>
    </source>
</reference>
<dbReference type="AlphaFoldDB" id="A0A1T5LVE6"/>
<dbReference type="STRING" id="36842.SAMN02194393_03373"/>
<keyword evidence="3" id="KW-1185">Reference proteome</keyword>
<sequence>MINFILKKVDKLIKIHKTRNPFEIAESMNITVKYDDLGSLKGFYFYQSRFRYIVINENIDDRLKPIICAHELGHDRLHQSFAKSGAIKEFSFFDMSAKPEREANLFMAELLVTDDDILNLTKLGYNHDFIARELGVPIEVVDFKGQILRKKGFKIKDFGVAEGDFLKGY</sequence>
<feature type="domain" description="IrrE N-terminal-like" evidence="1">
    <location>
        <begin position="25"/>
        <end position="143"/>
    </location>
</feature>
<organism evidence="2 3">
    <name type="scientific">Maledivibacter halophilus</name>
    <dbReference type="NCBI Taxonomy" id="36842"/>
    <lineage>
        <taxon>Bacteria</taxon>
        <taxon>Bacillati</taxon>
        <taxon>Bacillota</taxon>
        <taxon>Clostridia</taxon>
        <taxon>Peptostreptococcales</taxon>
        <taxon>Caminicellaceae</taxon>
        <taxon>Maledivibacter</taxon>
    </lineage>
</organism>
<dbReference type="EMBL" id="FUZT01000008">
    <property type="protein sequence ID" value="SKC79863.1"/>
    <property type="molecule type" value="Genomic_DNA"/>
</dbReference>
<accession>A0A1T5LVE6</accession>
<dbReference type="Proteomes" id="UP000190285">
    <property type="component" value="Unassembled WGS sequence"/>
</dbReference>
<proteinExistence type="predicted"/>
<dbReference type="InterPro" id="IPR010359">
    <property type="entry name" value="IrrE_HExxH"/>
</dbReference>